<feature type="binding site" evidence="7">
    <location>
        <begin position="390"/>
        <end position="397"/>
    </location>
    <ligand>
        <name>ATP</name>
        <dbReference type="ChEBI" id="CHEBI:30616"/>
    </ligand>
</feature>
<dbReference type="GO" id="GO:0005524">
    <property type="term" value="F:ATP binding"/>
    <property type="evidence" value="ECO:0007669"/>
    <property type="project" value="UniProtKB-UniRule"/>
</dbReference>
<dbReference type="InterPro" id="IPR010926">
    <property type="entry name" value="Myosin_TH1"/>
</dbReference>
<dbReference type="CDD" id="cd01650">
    <property type="entry name" value="RT_nLTR_like"/>
    <property type="match status" value="1"/>
</dbReference>
<dbReference type="CDD" id="cd01378">
    <property type="entry name" value="MYSc_Myo1"/>
    <property type="match status" value="1"/>
</dbReference>
<dbReference type="PRINTS" id="PR00193">
    <property type="entry name" value="MYOSINHEAVY"/>
</dbReference>
<evidence type="ECO:0000256" key="1">
    <source>
        <dbReference type="ARBA" id="ARBA00008314"/>
    </source>
</evidence>
<dbReference type="PANTHER" id="PTHR13140">
    <property type="entry name" value="MYOSIN"/>
    <property type="match status" value="1"/>
</dbReference>
<sequence length="1666" mass="191257">MRVTSFSEIISSDKVTIANSLNNQFQSVSSKELSDDNLPFFSRRINSIINSITFDSQATLLELSSLDPSKSLGVDSVSPYVLRSCSTSMTTPLTLIFQKSFDNGEIPSSWSKANVTPLFKKGSQIDPANYRPVSLTSIPCKIMEKLVKKAIMMHLKLNSLLSNCQHGFVEKKACVANLLETMDFLTANMARKLPVDVVFLDFAKAFDKVPHQRLLYKLKMYGIKGNFLNWIKAFLTNRSQLVILGNTQSNWLPVTSGVPQGSVLGPVLFVIYINDLPDVISKKNICKIYADDTKILSVVNTLAAQLQLQSDIDEIVLWSKSWLMELNTYIGDVVVSVNPYKLLNIYSEDVISEYRTKNVFECPPHVYSLADDAYCNMRDYNRDQCIIISGESGSGKTEASKVVMRYVASVSVHEARVEHVKEQLLQSNPVLEAFGNAKTTRNDNSSRFGKYMDLEFDFKGYPIGGVITNYLLEKSRVIQQASGERNFHIFYYLLKGGSEKLLKSLHLMRAFENYTLLNGSGCVSVATINDAIMFVDMENAMKKIGFFENEIEGIYRLVAGVLHLGNVQFTDTFKNGVDTLAAKLFGCSPQTLTNILIARTVESGSDKVLSSLSKGKAVYGRDALCKAIYNKLFNWIIFRINDKIRAPKVSYGKKVIGVLDIYGFEVFQENAFEQFIINYCNEKLQQLFIELTLKTEQEEYVREGIEWINIDYFNNAIICELIDAPKVGMLAYLDEQCLLPGNITDKKYLEILDRICLSHNHYDSRLKNRSDTTIGFECFKLRHYAGDVIYNVNGFIDKNNDLLFKDMSQAMFMCSHPFLKDMFDEGNPGNNNKKRPPTVGSQMKSSVSELMRDLLSKRPHYIRCIKPNEMKAPGQFSDDIVLHQIRYLGLLENIRVRRAGYCYRQLYPDVMQRYKMLCSDTWPVYHAGTAKEGVLTIMKKLRVDSPEVEYGKTKLFIRDPRTVFFLEDKRRERVLDLVILIQKIVRGWLAKIKFQRMKVSQIKIASHVRKYQARQQFLKIRSATIRLQALVRGHHDRIVYQKKLRKYAAPKIIHFIKQCLAVRFILVLKNNLPSLSPLDEKWPKLFVLFNVASDHLKILHHRWRCRKYRDNISNDKKKIFSEKLKASELFKEQKSSYPASVGVPFAGDKIGLNNMPQWLKMKSKQTSEIIVIVADVANKVNRTNAKEIPKFLILSPSHIILLNQKSLGLSHKIEINSLVKITTSPFKDGFMALHLKEDTFNKSSQKGDLLLYCSNLIEIATKIAICYKDATKQELRVEIKAAVSNKKTHEEKVEEDLRNKLNDAIKNCSNLRSEMENLKRELKVAHKKQEKQLQVVTEERDIFKEKNNAARIRNQVLSLELKNLKDQLKVCKEKNQHDDDLISALLGDQEYLKDENSRLKQKIKSRQSSERLHKVQGDTMSENSNLIVEKLKSEMVLQEQKVEYLEQEISLLKLDRCSSTKSLLTSPPLTHGKKMFASPQRQSSNPHEHQLHEHSQHEHQLHEHSRHEHQLHEHSRLKHQLHEHQLHELKCLYDVANVEKEKLCQLVDVLHRRNEELMQEIIQKDAIISEGKNNNVKLEKQIGKLQVKSTNIGSRISNQKDKNLSQELLALNTKLAIQLENNESLKIALDNVMKAKTDDMRIFQETIEQTKSIFLHGLREYKKGIT</sequence>
<evidence type="ECO:0000256" key="9">
    <source>
        <dbReference type="SAM" id="MobiDB-lite"/>
    </source>
</evidence>
<dbReference type="Pfam" id="PF00612">
    <property type="entry name" value="IQ"/>
    <property type="match status" value="1"/>
</dbReference>
<dbReference type="Gene3D" id="1.20.5.190">
    <property type="match status" value="1"/>
</dbReference>
<feature type="region of interest" description="Disordered" evidence="9">
    <location>
        <begin position="1462"/>
        <end position="1516"/>
    </location>
</feature>
<dbReference type="GO" id="GO:0000146">
    <property type="term" value="F:microfilament motor activity"/>
    <property type="evidence" value="ECO:0007669"/>
    <property type="project" value="TreeGrafter"/>
</dbReference>
<dbReference type="EMBL" id="HAAD01000571">
    <property type="protein sequence ID" value="CDG66803.1"/>
    <property type="molecule type" value="mRNA"/>
</dbReference>
<dbReference type="Gene3D" id="3.40.850.10">
    <property type="entry name" value="Kinesin motor domain"/>
    <property type="match status" value="1"/>
</dbReference>
<keyword evidence="6 7" id="KW-0009">Actin-binding</keyword>
<keyword evidence="5 7" id="KW-0505">Motor protein</keyword>
<dbReference type="InterPro" id="IPR036072">
    <property type="entry name" value="MYSc_Myo1"/>
</dbReference>
<comment type="similarity">
    <text evidence="1 7">Belongs to the TRAFAC class myosin-kinesin ATPase superfamily. Myosin family.</text>
</comment>
<organism evidence="13">
    <name type="scientific">Hydra vulgaris</name>
    <name type="common">Hydra</name>
    <name type="synonym">Hydra attenuata</name>
    <dbReference type="NCBI Taxonomy" id="6087"/>
    <lineage>
        <taxon>Eukaryota</taxon>
        <taxon>Metazoa</taxon>
        <taxon>Cnidaria</taxon>
        <taxon>Hydrozoa</taxon>
        <taxon>Hydroidolina</taxon>
        <taxon>Anthoathecata</taxon>
        <taxon>Aplanulata</taxon>
        <taxon>Hydridae</taxon>
        <taxon>Hydra</taxon>
    </lineage>
</organism>
<dbReference type="PROSITE" id="PS51456">
    <property type="entry name" value="MYOSIN_MOTOR"/>
    <property type="match status" value="1"/>
</dbReference>
<feature type="non-terminal residue" evidence="13">
    <location>
        <position position="1"/>
    </location>
</feature>
<accession>T2M3E6</accession>
<proteinExistence type="evidence at transcript level"/>
<dbReference type="PROSITE" id="PS50878">
    <property type="entry name" value="RT_POL"/>
    <property type="match status" value="1"/>
</dbReference>
<dbReference type="SMART" id="SM00015">
    <property type="entry name" value="IQ"/>
    <property type="match status" value="3"/>
</dbReference>
<dbReference type="InterPro" id="IPR000477">
    <property type="entry name" value="RT_dom"/>
</dbReference>
<dbReference type="SUPFAM" id="SSF52540">
    <property type="entry name" value="P-loop containing nucleoside triphosphate hydrolases"/>
    <property type="match status" value="1"/>
</dbReference>
<evidence type="ECO:0000256" key="4">
    <source>
        <dbReference type="ARBA" id="ARBA00023123"/>
    </source>
</evidence>
<keyword evidence="2 7" id="KW-0547">Nucleotide-binding</keyword>
<evidence type="ECO:0000256" key="6">
    <source>
        <dbReference type="ARBA" id="ARBA00023203"/>
    </source>
</evidence>
<dbReference type="Pfam" id="PF06017">
    <property type="entry name" value="Myosin_TH1"/>
    <property type="match status" value="1"/>
</dbReference>
<dbReference type="GO" id="GO:0016459">
    <property type="term" value="C:myosin complex"/>
    <property type="evidence" value="ECO:0007669"/>
    <property type="project" value="UniProtKB-KW"/>
</dbReference>
<feature type="region of interest" description="Actin-binding" evidence="7">
    <location>
        <begin position="847"/>
        <end position="869"/>
    </location>
</feature>
<dbReference type="OrthoDB" id="6108017at2759"/>
<dbReference type="InterPro" id="IPR000048">
    <property type="entry name" value="IQ_motif_EF-hand-BS"/>
</dbReference>
<evidence type="ECO:0000256" key="5">
    <source>
        <dbReference type="ARBA" id="ARBA00023175"/>
    </source>
</evidence>
<dbReference type="FunFam" id="1.10.10.820:FF:000001">
    <property type="entry name" value="Myosin heavy chain"/>
    <property type="match status" value="1"/>
</dbReference>
<dbReference type="GO" id="GO:0005902">
    <property type="term" value="C:microvillus"/>
    <property type="evidence" value="ECO:0007669"/>
    <property type="project" value="TreeGrafter"/>
</dbReference>
<feature type="domain" description="TH1" evidence="12">
    <location>
        <begin position="1134"/>
        <end position="1324"/>
    </location>
</feature>
<feature type="compositionally biased region" description="Basic and acidic residues" evidence="9">
    <location>
        <begin position="1486"/>
        <end position="1516"/>
    </location>
</feature>
<dbReference type="PROSITE" id="PS50096">
    <property type="entry name" value="IQ"/>
    <property type="match status" value="2"/>
</dbReference>
<dbReference type="GO" id="GO:0051015">
    <property type="term" value="F:actin filament binding"/>
    <property type="evidence" value="ECO:0007669"/>
    <property type="project" value="TreeGrafter"/>
</dbReference>
<dbReference type="PROSITE" id="PS51757">
    <property type="entry name" value="TH1"/>
    <property type="match status" value="1"/>
</dbReference>
<evidence type="ECO:0000256" key="7">
    <source>
        <dbReference type="PROSITE-ProRule" id="PRU00782"/>
    </source>
</evidence>
<dbReference type="InterPro" id="IPR036961">
    <property type="entry name" value="Kinesin_motor_dom_sf"/>
</dbReference>
<keyword evidence="3 7" id="KW-0067">ATP-binding</keyword>
<evidence type="ECO:0000256" key="2">
    <source>
        <dbReference type="ARBA" id="ARBA00022741"/>
    </source>
</evidence>
<feature type="domain" description="Myosin motor" evidence="11">
    <location>
        <begin position="295"/>
        <end position="971"/>
    </location>
</feature>
<evidence type="ECO:0000313" key="13">
    <source>
        <dbReference type="EMBL" id="CDG66803.1"/>
    </source>
</evidence>
<reference evidence="13" key="1">
    <citation type="journal article" date="2013" name="Genome Biol. Evol.">
        <title>Punctuated emergences of genetic and phenotypic innovations in eumetazoan, bilaterian, euteleostome, and hominidae ancestors.</title>
        <authorList>
            <person name="Wenger Y."/>
            <person name="Galliot B."/>
        </authorList>
    </citation>
    <scope>NUCLEOTIDE SEQUENCE</scope>
    <source>
        <tissue evidence="13">Whole animals</tissue>
    </source>
</reference>
<keyword evidence="8" id="KW-0175">Coiled coil</keyword>
<dbReference type="FunFam" id="1.20.58.530:FF:000004">
    <property type="entry name" value="Unconventional myosin ID"/>
    <property type="match status" value="1"/>
</dbReference>
<evidence type="ECO:0000256" key="3">
    <source>
        <dbReference type="ARBA" id="ARBA00022840"/>
    </source>
</evidence>
<feature type="coiled-coil region" evidence="8">
    <location>
        <begin position="1540"/>
        <end position="1588"/>
    </location>
</feature>
<feature type="domain" description="Reverse transcriptase" evidence="10">
    <location>
        <begin position="99"/>
        <end position="359"/>
    </location>
</feature>
<dbReference type="GO" id="GO:0005886">
    <property type="term" value="C:plasma membrane"/>
    <property type="evidence" value="ECO:0007669"/>
    <property type="project" value="TreeGrafter"/>
</dbReference>
<keyword evidence="4 7" id="KW-0518">Myosin</keyword>
<dbReference type="SMART" id="SM00242">
    <property type="entry name" value="MYSc"/>
    <property type="match status" value="1"/>
</dbReference>
<name>T2M3E6_HYDVU</name>
<dbReference type="Gene3D" id="1.10.10.820">
    <property type="match status" value="1"/>
</dbReference>
<gene>
    <name evidence="13" type="primary">MYO1A</name>
</gene>
<dbReference type="Gene3D" id="1.20.120.720">
    <property type="entry name" value="Myosin VI head, motor domain, U50 subdomain"/>
    <property type="match status" value="1"/>
</dbReference>
<dbReference type="Pfam" id="PF00063">
    <property type="entry name" value="Myosin_head"/>
    <property type="match status" value="1"/>
</dbReference>
<evidence type="ECO:0000259" key="12">
    <source>
        <dbReference type="PROSITE" id="PS51757"/>
    </source>
</evidence>
<dbReference type="InterPro" id="IPR027417">
    <property type="entry name" value="P-loop_NTPase"/>
</dbReference>
<dbReference type="GO" id="GO:0007015">
    <property type="term" value="P:actin filament organization"/>
    <property type="evidence" value="ECO:0007669"/>
    <property type="project" value="TreeGrafter"/>
</dbReference>
<dbReference type="GO" id="GO:0030048">
    <property type="term" value="P:actin filament-based movement"/>
    <property type="evidence" value="ECO:0007669"/>
    <property type="project" value="TreeGrafter"/>
</dbReference>
<dbReference type="GO" id="GO:0006897">
    <property type="term" value="P:endocytosis"/>
    <property type="evidence" value="ECO:0007669"/>
    <property type="project" value="TreeGrafter"/>
</dbReference>
<protein>
    <submittedName>
        <fullName evidence="13">Myosin-Ia</fullName>
    </submittedName>
</protein>
<dbReference type="GO" id="GO:0005737">
    <property type="term" value="C:cytoplasm"/>
    <property type="evidence" value="ECO:0007669"/>
    <property type="project" value="TreeGrafter"/>
</dbReference>
<dbReference type="PANTHER" id="PTHR13140:SF802">
    <property type="entry name" value="UNCONVENTIONAL MYOSIN-IB ISOFORM X1"/>
    <property type="match status" value="1"/>
</dbReference>
<evidence type="ECO:0000259" key="11">
    <source>
        <dbReference type="PROSITE" id="PS51456"/>
    </source>
</evidence>
<evidence type="ECO:0000256" key="8">
    <source>
        <dbReference type="SAM" id="Coils"/>
    </source>
</evidence>
<evidence type="ECO:0000259" key="10">
    <source>
        <dbReference type="PROSITE" id="PS50878"/>
    </source>
</evidence>
<feature type="coiled-coil region" evidence="8">
    <location>
        <begin position="1272"/>
        <end position="1374"/>
    </location>
</feature>
<dbReference type="Gene3D" id="1.20.5.4820">
    <property type="match status" value="1"/>
</dbReference>
<dbReference type="Gene3D" id="1.20.58.530">
    <property type="match status" value="1"/>
</dbReference>
<dbReference type="InterPro" id="IPR001609">
    <property type="entry name" value="Myosin_head_motor_dom-like"/>
</dbReference>